<name>A0A6A6AVJ2_9PLEO</name>
<organism evidence="1 2">
    <name type="scientific">Dothidotthia symphoricarpi CBS 119687</name>
    <dbReference type="NCBI Taxonomy" id="1392245"/>
    <lineage>
        <taxon>Eukaryota</taxon>
        <taxon>Fungi</taxon>
        <taxon>Dikarya</taxon>
        <taxon>Ascomycota</taxon>
        <taxon>Pezizomycotina</taxon>
        <taxon>Dothideomycetes</taxon>
        <taxon>Pleosporomycetidae</taxon>
        <taxon>Pleosporales</taxon>
        <taxon>Dothidotthiaceae</taxon>
        <taxon>Dothidotthia</taxon>
    </lineage>
</organism>
<accession>A0A6A6AVJ2</accession>
<keyword evidence="2" id="KW-1185">Reference proteome</keyword>
<reference evidence="1" key="1">
    <citation type="journal article" date="2020" name="Stud. Mycol.">
        <title>101 Dothideomycetes genomes: a test case for predicting lifestyles and emergence of pathogens.</title>
        <authorList>
            <person name="Haridas S."/>
            <person name="Albert R."/>
            <person name="Binder M."/>
            <person name="Bloem J."/>
            <person name="Labutti K."/>
            <person name="Salamov A."/>
            <person name="Andreopoulos B."/>
            <person name="Baker S."/>
            <person name="Barry K."/>
            <person name="Bills G."/>
            <person name="Bluhm B."/>
            <person name="Cannon C."/>
            <person name="Castanera R."/>
            <person name="Culley D."/>
            <person name="Daum C."/>
            <person name="Ezra D."/>
            <person name="Gonzalez J."/>
            <person name="Henrissat B."/>
            <person name="Kuo A."/>
            <person name="Liang C."/>
            <person name="Lipzen A."/>
            <person name="Lutzoni F."/>
            <person name="Magnuson J."/>
            <person name="Mondo S."/>
            <person name="Nolan M."/>
            <person name="Ohm R."/>
            <person name="Pangilinan J."/>
            <person name="Park H.-J."/>
            <person name="Ramirez L."/>
            <person name="Alfaro M."/>
            <person name="Sun H."/>
            <person name="Tritt A."/>
            <person name="Yoshinaga Y."/>
            <person name="Zwiers L.-H."/>
            <person name="Turgeon B."/>
            <person name="Goodwin S."/>
            <person name="Spatafora J."/>
            <person name="Crous P."/>
            <person name="Grigoriev I."/>
        </authorList>
    </citation>
    <scope>NUCLEOTIDE SEQUENCE</scope>
    <source>
        <strain evidence="1">CBS 119687</strain>
    </source>
</reference>
<gene>
    <name evidence="1" type="ORF">P153DRAFT_380781</name>
</gene>
<sequence>MYNHGRFHAYHPGTNPGFSYGSSGAYGGYGYGNYGSNQSYRRVYGGYNGELLTSTNVIKPASKAMGNSQSHPNYQYPVYSRTQNNRNPRHRHTYQGDRLSARNIGYVPEAHFNYDAGDWTGWGADRWRAKREQRGDRWRREGW</sequence>
<protein>
    <submittedName>
        <fullName evidence="1">Uncharacterized protein</fullName>
    </submittedName>
</protein>
<evidence type="ECO:0000313" key="1">
    <source>
        <dbReference type="EMBL" id="KAF2134975.1"/>
    </source>
</evidence>
<dbReference type="Proteomes" id="UP000799771">
    <property type="component" value="Unassembled WGS sequence"/>
</dbReference>
<dbReference type="RefSeq" id="XP_033529362.1">
    <property type="nucleotide sequence ID" value="XM_033669960.1"/>
</dbReference>
<dbReference type="GeneID" id="54410392"/>
<proteinExistence type="predicted"/>
<dbReference type="EMBL" id="ML977497">
    <property type="protein sequence ID" value="KAF2134975.1"/>
    <property type="molecule type" value="Genomic_DNA"/>
</dbReference>
<evidence type="ECO:0000313" key="2">
    <source>
        <dbReference type="Proteomes" id="UP000799771"/>
    </source>
</evidence>
<dbReference type="AlphaFoldDB" id="A0A6A6AVJ2"/>